<proteinExistence type="predicted"/>
<name>A0A0N4U8K3_DRAME</name>
<feature type="transmembrane region" description="Helical" evidence="1">
    <location>
        <begin position="20"/>
        <end position="37"/>
    </location>
</feature>
<dbReference type="WBParaSite" id="DME_0000338001-mRNA-1">
    <property type="protein sequence ID" value="DME_0000338001-mRNA-1"/>
    <property type="gene ID" value="DME_0000338001"/>
</dbReference>
<reference evidence="2 4" key="2">
    <citation type="submission" date="2018-11" db="EMBL/GenBank/DDBJ databases">
        <authorList>
            <consortium name="Pathogen Informatics"/>
        </authorList>
    </citation>
    <scope>NUCLEOTIDE SEQUENCE [LARGE SCALE GENOMIC DNA]</scope>
</reference>
<dbReference type="Gene3D" id="1.10.510.10">
    <property type="entry name" value="Transferase(Phosphotransferase) domain 1"/>
    <property type="match status" value="1"/>
</dbReference>
<evidence type="ECO:0000313" key="3">
    <source>
        <dbReference type="Proteomes" id="UP000038040"/>
    </source>
</evidence>
<keyword evidence="1" id="KW-0812">Transmembrane</keyword>
<sequence>MKAFTDLLRWTLDFGLVESILSITGLLRLFIIIHLGIPTIKQWESMDADYSIHRHEFSWIMPSYNQPDLWLAEFIRYDPKRRISAKDALVHEYFNDLNKSSLPTRRWDGSKAIFDT</sequence>
<evidence type="ECO:0000313" key="5">
    <source>
        <dbReference type="WBParaSite" id="DME_0000338001-mRNA-1"/>
    </source>
</evidence>
<evidence type="ECO:0000313" key="4">
    <source>
        <dbReference type="Proteomes" id="UP000274756"/>
    </source>
</evidence>
<dbReference type="Proteomes" id="UP000274756">
    <property type="component" value="Unassembled WGS sequence"/>
</dbReference>
<dbReference type="Proteomes" id="UP000038040">
    <property type="component" value="Unplaced"/>
</dbReference>
<dbReference type="OrthoDB" id="6269610at2759"/>
<protein>
    <submittedName>
        <fullName evidence="5">Protein kinase domain-containing protein</fullName>
    </submittedName>
</protein>
<organism evidence="3 5">
    <name type="scientific">Dracunculus medinensis</name>
    <name type="common">Guinea worm</name>
    <dbReference type="NCBI Taxonomy" id="318479"/>
    <lineage>
        <taxon>Eukaryota</taxon>
        <taxon>Metazoa</taxon>
        <taxon>Ecdysozoa</taxon>
        <taxon>Nematoda</taxon>
        <taxon>Chromadorea</taxon>
        <taxon>Rhabditida</taxon>
        <taxon>Spirurina</taxon>
        <taxon>Dracunculoidea</taxon>
        <taxon>Dracunculidae</taxon>
        <taxon>Dracunculus</taxon>
    </lineage>
</organism>
<accession>A0A0N4U8K3</accession>
<dbReference type="AlphaFoldDB" id="A0A0N4U8K3"/>
<dbReference type="EMBL" id="UYYG01000002">
    <property type="protein sequence ID" value="VDN50273.1"/>
    <property type="molecule type" value="Genomic_DNA"/>
</dbReference>
<keyword evidence="1" id="KW-1133">Transmembrane helix</keyword>
<dbReference type="InterPro" id="IPR011009">
    <property type="entry name" value="Kinase-like_dom_sf"/>
</dbReference>
<keyword evidence="4" id="KW-1185">Reference proteome</keyword>
<evidence type="ECO:0000313" key="2">
    <source>
        <dbReference type="EMBL" id="VDN50273.1"/>
    </source>
</evidence>
<gene>
    <name evidence="2" type="ORF">DME_LOCUS246</name>
</gene>
<evidence type="ECO:0000256" key="1">
    <source>
        <dbReference type="SAM" id="Phobius"/>
    </source>
</evidence>
<dbReference type="SUPFAM" id="SSF56112">
    <property type="entry name" value="Protein kinase-like (PK-like)"/>
    <property type="match status" value="1"/>
</dbReference>
<reference evidence="5" key="1">
    <citation type="submission" date="2017-02" db="UniProtKB">
        <authorList>
            <consortium name="WormBaseParasite"/>
        </authorList>
    </citation>
    <scope>IDENTIFICATION</scope>
</reference>
<keyword evidence="1" id="KW-0472">Membrane</keyword>